<reference evidence="1 2" key="1">
    <citation type="journal article" date="2016" name="Nat. Commun.">
        <title>Thousands of microbial genomes shed light on interconnected biogeochemical processes in an aquifer system.</title>
        <authorList>
            <person name="Anantharaman K."/>
            <person name="Brown C.T."/>
            <person name="Hug L.A."/>
            <person name="Sharon I."/>
            <person name="Castelle C.J."/>
            <person name="Probst A.J."/>
            <person name="Thomas B.C."/>
            <person name="Singh A."/>
            <person name="Wilkins M.J."/>
            <person name="Karaoz U."/>
            <person name="Brodie E.L."/>
            <person name="Williams K.H."/>
            <person name="Hubbard S.S."/>
            <person name="Banfield J.F."/>
        </authorList>
    </citation>
    <scope>NUCLEOTIDE SEQUENCE [LARGE SCALE GENOMIC DNA]</scope>
</reference>
<name>A0A1G2HJU9_9BACT</name>
<protein>
    <submittedName>
        <fullName evidence="1">Uncharacterized protein</fullName>
    </submittedName>
</protein>
<dbReference type="AlphaFoldDB" id="A0A1G2HJU9"/>
<comment type="caution">
    <text evidence="1">The sequence shown here is derived from an EMBL/GenBank/DDBJ whole genome shotgun (WGS) entry which is preliminary data.</text>
</comment>
<dbReference type="Proteomes" id="UP000178509">
    <property type="component" value="Unassembled WGS sequence"/>
</dbReference>
<accession>A0A1G2HJU9</accession>
<sequence length="73" mass="8953">MEEKQEYVEFNQEQVELAVFLRKYNKELPESFPRATTVALKEFKITHPSLFKRNNMWSVDQHRKRVMDWLSSY</sequence>
<proteinExistence type="predicted"/>
<evidence type="ECO:0000313" key="1">
    <source>
        <dbReference type="EMBL" id="OGZ62756.1"/>
    </source>
</evidence>
<evidence type="ECO:0000313" key="2">
    <source>
        <dbReference type="Proteomes" id="UP000178509"/>
    </source>
</evidence>
<dbReference type="EMBL" id="MHOJ01000011">
    <property type="protein sequence ID" value="OGZ62756.1"/>
    <property type="molecule type" value="Genomic_DNA"/>
</dbReference>
<organism evidence="1 2">
    <name type="scientific">Candidatus Spechtbacteria bacterium RIFCSPLOWO2_02_FULL_38_8</name>
    <dbReference type="NCBI Taxonomy" id="1802164"/>
    <lineage>
        <taxon>Bacteria</taxon>
        <taxon>Candidatus Spechtiibacteriota</taxon>
    </lineage>
</organism>
<gene>
    <name evidence="1" type="ORF">A3H51_00585</name>
</gene>